<dbReference type="PROSITE" id="PS50911">
    <property type="entry name" value="CHAP"/>
    <property type="match status" value="1"/>
</dbReference>
<dbReference type="InterPro" id="IPR038765">
    <property type="entry name" value="Papain-like_cys_pep_sf"/>
</dbReference>
<dbReference type="InterPro" id="IPR058502">
    <property type="entry name" value="PLL-like_beta-prop"/>
</dbReference>
<comment type="caution">
    <text evidence="3">The sequence shown here is derived from an EMBL/GenBank/DDBJ whole genome shotgun (WGS) entry which is preliminary data.</text>
</comment>
<evidence type="ECO:0000259" key="2">
    <source>
        <dbReference type="PROSITE" id="PS50911"/>
    </source>
</evidence>
<accession>A0ABP5F6S2</accession>
<dbReference type="Gene3D" id="2.120.10.70">
    <property type="entry name" value="Fucose-specific lectin"/>
    <property type="match status" value="1"/>
</dbReference>
<organism evidence="3 4">
    <name type="scientific">Catenulispora yoronensis</name>
    <dbReference type="NCBI Taxonomy" id="450799"/>
    <lineage>
        <taxon>Bacteria</taxon>
        <taxon>Bacillati</taxon>
        <taxon>Actinomycetota</taxon>
        <taxon>Actinomycetes</taxon>
        <taxon>Catenulisporales</taxon>
        <taxon>Catenulisporaceae</taxon>
        <taxon>Catenulispora</taxon>
    </lineage>
</organism>
<dbReference type="SUPFAM" id="SSF54001">
    <property type="entry name" value="Cysteine proteinases"/>
    <property type="match status" value="1"/>
</dbReference>
<reference evidence="4" key="1">
    <citation type="journal article" date="2019" name="Int. J. Syst. Evol. Microbiol.">
        <title>The Global Catalogue of Microorganisms (GCM) 10K type strain sequencing project: providing services to taxonomists for standard genome sequencing and annotation.</title>
        <authorList>
            <consortium name="The Broad Institute Genomics Platform"/>
            <consortium name="The Broad Institute Genome Sequencing Center for Infectious Disease"/>
            <person name="Wu L."/>
            <person name="Ma J."/>
        </authorList>
    </citation>
    <scope>NUCLEOTIDE SEQUENCE [LARGE SCALE GENOMIC DNA]</scope>
    <source>
        <strain evidence="4">JCM 16014</strain>
    </source>
</reference>
<dbReference type="Proteomes" id="UP001500751">
    <property type="component" value="Unassembled WGS sequence"/>
</dbReference>
<feature type="domain" description="Peptidase C51" evidence="2">
    <location>
        <begin position="312"/>
        <end position="454"/>
    </location>
</feature>
<name>A0ABP5F6S2_9ACTN</name>
<sequence>MPLPTWRNGTKRLLAHTVGIVLLGGLVSPIGAGIASPASADTAPTPQQTTVDNIQLTVVTKDFPAATFNASQPGDPLQGADATVDSPTFAKFSITGVPFGYGDSDEDPELGTAGTGLAASWQQTLTADWSSQGAPTATGPVATLFGQQVTGNLVQPTIPADGVTPRQVDMVQWVVEAGGRLWIVKDMEDHTANTATFANDLVVSSPDPGLPTTVGTVTSPNQTYAEISAAALSDGAEAAAKAASTQTKASASLSAGAAAIGETSSLPPLPTPKWWTGPGTCDQGRNSGGIQNFALNTRGVVPSFRGVVACGPTRRDRNGRAEPLVSIGGFGEYEWECVELSQRYLYLAGYTKGAYGAMGNTVVDKYPGTRMVKVQNTATPGVVPVAGDVVSMNHASTSGHTALVIGSNVDSSGNGTVTVLQNNWDDTGVGTMQVKHWKVSGVSGDGGTDVNWLHDPLQSGASGPPPATPGVTLGGIADNQQLSNSVTLTATPSVSVDNIVFHIVNKATGHDTTATAVHGTPYSYQLNTLGLPNGSYQIYATAPLAGHPTGLSRQIAVTIFNNPVPQAPVISVPVGVIAGSVTLAASVLGGNATSVTYQVDGTVVGTSTAAPNFAFTWNATQAAPAAHVITAFATNVSGNSKLSAAVSTRVVVPVHGPSVVSPGGAVSTFAIQGGRLLTSWQFAQGSAFGPWTPVTNNGNSLTGWVGVPQAVVGTNGLISVFARASNGTIGAVYQTVPGGSINTFSPIGTSTPFTPAGDPAVVLSPNGAYSLFDVGTDGKLWTTWQGVQAGAFGAWIPVTNNGNTLTGWVGTPQAVLAPNGLISVFTRATNGTIGSVYQTVPGGSINNYAPVGSGTGFVAAGDPTAVVASSGTVQIFTTGTDGQLWTAWQWVQAGAFSAWTPVTNNGNTLTGWIGTPQAVLAPNGLISVFTRATNGTIGTVYQTVPGGSINNYSPMPSASGLTAAGDPTVVVTSSGAMSAFLAGTDGNQWIASQSGLGASWAGWQPVYGVPSVPVVSALPALATGTVNLTASVTTGNATKVAYYVDGLAVGESTNAPSFPLAWNTAGFSPSGHAVTAYSSNAYGTSSASTAVTTTVIEPGHGPTVVNGSGLLSTFTIQNGTLNIAWQAQAGGAIGPWTPVTNNGNTLTGWVGAPQAVLDGDGSVNVFARADNGTIGTVYQTAPNGSINNYKPVTPTTPFTPVSDLSAVRSASGTLALFDTGSDGQLWTAYQNSVGGAFTTWAPVTNNGSPLTGWTGAPQAVLGSNGAISVFARATNGTIGTVFQTAAGGSINNYVPVTPATPFTPAGDPSAALAVNGAFSLFDIGTDGQLWTTWQSAANGAFGEWTPVTNNGNTLTGWTGTPQAVLGPDGSVSAFARATNGTIGTVFQTAPGSSINNYVPVGATTPFTPAGDPAVVVTANGTMQGFVLDGSGTQWTSWQTSPGSSWVSWQQTP</sequence>
<evidence type="ECO:0000313" key="4">
    <source>
        <dbReference type="Proteomes" id="UP001500751"/>
    </source>
</evidence>
<dbReference type="RefSeq" id="WP_344663974.1">
    <property type="nucleotide sequence ID" value="NZ_BAAAQN010000003.1"/>
</dbReference>
<proteinExistence type="predicted"/>
<feature type="region of interest" description="Disordered" evidence="1">
    <location>
        <begin position="1433"/>
        <end position="1452"/>
    </location>
</feature>
<dbReference type="InterPro" id="IPR013783">
    <property type="entry name" value="Ig-like_fold"/>
</dbReference>
<dbReference type="Pfam" id="PF26607">
    <property type="entry name" value="DUF8189"/>
    <property type="match status" value="3"/>
</dbReference>
<evidence type="ECO:0000256" key="1">
    <source>
        <dbReference type="SAM" id="MobiDB-lite"/>
    </source>
</evidence>
<dbReference type="Gene3D" id="3.90.1720.10">
    <property type="entry name" value="endopeptidase domain like (from Nostoc punctiforme)"/>
    <property type="match status" value="1"/>
</dbReference>
<dbReference type="InterPro" id="IPR007921">
    <property type="entry name" value="CHAP_dom"/>
</dbReference>
<dbReference type="Gene3D" id="2.60.40.10">
    <property type="entry name" value="Immunoglobulins"/>
    <property type="match status" value="2"/>
</dbReference>
<gene>
    <name evidence="3" type="ORF">GCM10009839_06700</name>
</gene>
<dbReference type="SUPFAM" id="SSF89372">
    <property type="entry name" value="Fucose-specific lectin"/>
    <property type="match status" value="3"/>
</dbReference>
<protein>
    <recommendedName>
        <fullName evidence="2">Peptidase C51 domain-containing protein</fullName>
    </recommendedName>
</protein>
<evidence type="ECO:0000313" key="3">
    <source>
        <dbReference type="EMBL" id="GAA2014435.1"/>
    </source>
</evidence>
<dbReference type="EMBL" id="BAAAQN010000003">
    <property type="protein sequence ID" value="GAA2014435.1"/>
    <property type="molecule type" value="Genomic_DNA"/>
</dbReference>
<keyword evidence="4" id="KW-1185">Reference proteome</keyword>